<gene>
    <name evidence="1" type="ORF">KQ878_03705</name>
</gene>
<keyword evidence="2" id="KW-1185">Reference proteome</keyword>
<evidence type="ECO:0000313" key="2">
    <source>
        <dbReference type="Proteomes" id="UP000812267"/>
    </source>
</evidence>
<accession>A0ABS6DSG9</accession>
<reference evidence="1" key="1">
    <citation type="submission" date="2021-06" db="EMBL/GenBank/DDBJ databases">
        <title>Novel Mycoplasma species detected in California sea lions (Zalophus californianus) from the USA.</title>
        <authorList>
            <person name="Volokhov D.V."/>
            <person name="Furtak V.A."/>
            <person name="Zagorodnyaya T.A."/>
        </authorList>
    </citation>
    <scope>NUCLEOTIDE SEQUENCE [LARGE SCALE GENOMIC DNA]</scope>
    <source>
        <strain evidence="1">CSL 4779</strain>
    </source>
</reference>
<sequence>MSWIAWNRKKYAQKNKVQTFSHNIMGKKILAYHNRRDIRPLVVFYNGNEVYFLNSRSVTQHNNKIKGEVKAKFSEKLKESFIDTSSIQVMNSKEFFKIYKNDQFNPVYQLNNKDAKNVINALNDSLESDHLTIQRISINDKYESVSEVLFSTKIKNDLPLNKSFNENYLVQTNEAVATVLHLRALIKHLKVMDDEELTNYRNAENVDEYMYKNYNGY</sequence>
<dbReference type="Proteomes" id="UP000812267">
    <property type="component" value="Unassembled WGS sequence"/>
</dbReference>
<dbReference type="EMBL" id="JAHMHK010000019">
    <property type="protein sequence ID" value="MBU4693969.1"/>
    <property type="molecule type" value="Genomic_DNA"/>
</dbReference>
<feature type="non-terminal residue" evidence="1">
    <location>
        <position position="217"/>
    </location>
</feature>
<dbReference type="NCBIfam" id="NF045891">
    <property type="entry name" value="ICE_Mbov_0400"/>
    <property type="match status" value="1"/>
</dbReference>
<name>A0ABS6DSG9_9MOLU</name>
<protein>
    <submittedName>
        <fullName evidence="1">Uncharacterized protein</fullName>
    </submittedName>
</protein>
<organism evidence="1 2">
    <name type="scientific">Mycoplasma zalophidermidis</name>
    <dbReference type="NCBI Taxonomy" id="398174"/>
    <lineage>
        <taxon>Bacteria</taxon>
        <taxon>Bacillati</taxon>
        <taxon>Mycoplasmatota</taxon>
        <taxon>Mollicutes</taxon>
        <taxon>Mycoplasmataceae</taxon>
        <taxon>Mycoplasma</taxon>
    </lineage>
</organism>
<dbReference type="RefSeq" id="WP_216567974.1">
    <property type="nucleotide sequence ID" value="NZ_JAHMHK010000019.1"/>
</dbReference>
<comment type="caution">
    <text evidence="1">The sequence shown here is derived from an EMBL/GenBank/DDBJ whole genome shotgun (WGS) entry which is preliminary data.</text>
</comment>
<evidence type="ECO:0000313" key="1">
    <source>
        <dbReference type="EMBL" id="MBU4693969.1"/>
    </source>
</evidence>
<proteinExistence type="predicted"/>